<proteinExistence type="predicted"/>
<dbReference type="PANTHER" id="PTHR35094:SF1">
    <property type="entry name" value="PROTEIN, PUTATIVE-RELATED"/>
    <property type="match status" value="1"/>
</dbReference>
<evidence type="ECO:0000313" key="3">
    <source>
        <dbReference type="EMBL" id="CAH9146385.1"/>
    </source>
</evidence>
<keyword evidence="4" id="KW-1185">Reference proteome</keyword>
<keyword evidence="2" id="KW-0732">Signal</keyword>
<dbReference type="EMBL" id="CAMAPF010001104">
    <property type="protein sequence ID" value="CAH9146385.1"/>
    <property type="molecule type" value="Genomic_DNA"/>
</dbReference>
<dbReference type="Proteomes" id="UP001152523">
    <property type="component" value="Unassembled WGS sequence"/>
</dbReference>
<dbReference type="PRINTS" id="PR01217">
    <property type="entry name" value="PRICHEXTENSN"/>
</dbReference>
<feature type="chain" id="PRO_5043448959" evidence="2">
    <location>
        <begin position="17"/>
        <end position="150"/>
    </location>
</feature>
<feature type="region of interest" description="Disordered" evidence="1">
    <location>
        <begin position="52"/>
        <end position="116"/>
    </location>
</feature>
<comment type="caution">
    <text evidence="3">The sequence shown here is derived from an EMBL/GenBank/DDBJ whole genome shotgun (WGS) entry which is preliminary data.</text>
</comment>
<dbReference type="AlphaFoldDB" id="A0AAV0GEU0"/>
<protein>
    <submittedName>
        <fullName evidence="3">Uncharacterized protein</fullName>
    </submittedName>
</protein>
<organism evidence="3 4">
    <name type="scientific">Cuscuta epithymum</name>
    <dbReference type="NCBI Taxonomy" id="186058"/>
    <lineage>
        <taxon>Eukaryota</taxon>
        <taxon>Viridiplantae</taxon>
        <taxon>Streptophyta</taxon>
        <taxon>Embryophyta</taxon>
        <taxon>Tracheophyta</taxon>
        <taxon>Spermatophyta</taxon>
        <taxon>Magnoliopsida</taxon>
        <taxon>eudicotyledons</taxon>
        <taxon>Gunneridae</taxon>
        <taxon>Pentapetalae</taxon>
        <taxon>asterids</taxon>
        <taxon>lamiids</taxon>
        <taxon>Solanales</taxon>
        <taxon>Convolvulaceae</taxon>
        <taxon>Cuscuteae</taxon>
        <taxon>Cuscuta</taxon>
        <taxon>Cuscuta subgen. Cuscuta</taxon>
    </lineage>
</organism>
<accession>A0AAV0GEU0</accession>
<reference evidence="3" key="1">
    <citation type="submission" date="2022-07" db="EMBL/GenBank/DDBJ databases">
        <authorList>
            <person name="Macas J."/>
            <person name="Novak P."/>
            <person name="Neumann P."/>
        </authorList>
    </citation>
    <scope>NUCLEOTIDE SEQUENCE</scope>
</reference>
<evidence type="ECO:0000256" key="1">
    <source>
        <dbReference type="SAM" id="MobiDB-lite"/>
    </source>
</evidence>
<name>A0AAV0GEU0_9ASTE</name>
<evidence type="ECO:0000256" key="2">
    <source>
        <dbReference type="SAM" id="SignalP"/>
    </source>
</evidence>
<evidence type="ECO:0000313" key="4">
    <source>
        <dbReference type="Proteomes" id="UP001152523"/>
    </source>
</evidence>
<sequence>MSWLAAVFLFVALAAAIPSDGSPIHRKLEEGGVPGEENKCGGCPCNAPCYSPPSVSPPPPSSPPPSPPPPPKKPPTTYCPPPPPSGGGYDAPAVLSPPTPPQYVYGTGGPGNLYPVDQSFSGAGKRSGFSRRIAVLVGGGFLLGFLSLSW</sequence>
<feature type="signal peptide" evidence="2">
    <location>
        <begin position="1"/>
        <end position="16"/>
    </location>
</feature>
<dbReference type="PANTHER" id="PTHR35094">
    <property type="entry name" value="LEUCINE-RICH REPEAT EXTENSIN-LIKE PROTEIN 2"/>
    <property type="match status" value="1"/>
</dbReference>
<feature type="compositionally biased region" description="Pro residues" evidence="1">
    <location>
        <begin position="52"/>
        <end position="85"/>
    </location>
</feature>
<gene>
    <name evidence="3" type="ORF">CEPIT_LOCUS42947</name>
</gene>